<feature type="domain" description="Cullin N-terminal" evidence="2">
    <location>
        <begin position="29"/>
        <end position="260"/>
    </location>
</feature>
<dbReference type="GO" id="GO:0031625">
    <property type="term" value="F:ubiquitin protein ligase binding"/>
    <property type="evidence" value="ECO:0007669"/>
    <property type="project" value="InterPro"/>
</dbReference>
<evidence type="ECO:0000256" key="1">
    <source>
        <dbReference type="ARBA" id="ARBA00006019"/>
    </source>
</evidence>
<dbReference type="FunFam" id="1.20.1310.10:FF:000001">
    <property type="entry name" value="Cullin 3"/>
    <property type="match status" value="1"/>
</dbReference>
<sequence length="274" mass="32655">MSTKKMNKNNEKIIEFDEGWKFIQTGIAKLKNILNGHQDEKFSSEEYITLYTIIYKMSWQQPPYDYTLQLSIKYEETFIDYIKSTVIPSLRGKKNDETFLRELVKRWKNHKIMTKTLSGFFMHLNFKRERNHPHITIEEVAQSCFRDLVYLEFKHKARDIVIRLIDQDRDGGEIDGDLVKNVVDMFVEMGMNYYVNDFEKGFLDSTCDYYSRKASKKWALGDYNVLNVEECLKKEKDRVCCYLHSSSEIKLLVKVEEELLLLSRMYKFPISQEC</sequence>
<dbReference type="AlphaFoldDB" id="A0AAV6YD10"/>
<organism evidence="3 4">
    <name type="scientific">Buddleja alternifolia</name>
    <dbReference type="NCBI Taxonomy" id="168488"/>
    <lineage>
        <taxon>Eukaryota</taxon>
        <taxon>Viridiplantae</taxon>
        <taxon>Streptophyta</taxon>
        <taxon>Embryophyta</taxon>
        <taxon>Tracheophyta</taxon>
        <taxon>Spermatophyta</taxon>
        <taxon>Magnoliopsida</taxon>
        <taxon>eudicotyledons</taxon>
        <taxon>Gunneridae</taxon>
        <taxon>Pentapetalae</taxon>
        <taxon>asterids</taxon>
        <taxon>lamiids</taxon>
        <taxon>Lamiales</taxon>
        <taxon>Scrophulariaceae</taxon>
        <taxon>Buddlejeae</taxon>
        <taxon>Buddleja</taxon>
    </lineage>
</organism>
<protein>
    <recommendedName>
        <fullName evidence="2">Cullin N-terminal domain-containing protein</fullName>
    </recommendedName>
</protein>
<name>A0AAV6YD10_9LAMI</name>
<dbReference type="Gene3D" id="1.20.1310.10">
    <property type="entry name" value="Cullin Repeats"/>
    <property type="match status" value="2"/>
</dbReference>
<dbReference type="InterPro" id="IPR016159">
    <property type="entry name" value="Cullin_repeat-like_dom_sf"/>
</dbReference>
<dbReference type="PANTHER" id="PTHR11932">
    <property type="entry name" value="CULLIN"/>
    <property type="match status" value="1"/>
</dbReference>
<dbReference type="Pfam" id="PF00888">
    <property type="entry name" value="Cullin"/>
    <property type="match status" value="1"/>
</dbReference>
<dbReference type="InterPro" id="IPR045093">
    <property type="entry name" value="Cullin"/>
</dbReference>
<reference evidence="3" key="1">
    <citation type="submission" date="2019-10" db="EMBL/GenBank/DDBJ databases">
        <authorList>
            <person name="Zhang R."/>
            <person name="Pan Y."/>
            <person name="Wang J."/>
            <person name="Ma R."/>
            <person name="Yu S."/>
        </authorList>
    </citation>
    <scope>NUCLEOTIDE SEQUENCE</scope>
    <source>
        <strain evidence="3">LA-IB0</strain>
        <tissue evidence="3">Leaf</tissue>
    </source>
</reference>
<proteinExistence type="inferred from homology"/>
<comment type="caution">
    <text evidence="3">The sequence shown here is derived from an EMBL/GenBank/DDBJ whole genome shotgun (WGS) entry which is preliminary data.</text>
</comment>
<evidence type="ECO:0000313" key="3">
    <source>
        <dbReference type="EMBL" id="KAG8391640.1"/>
    </source>
</evidence>
<comment type="similarity">
    <text evidence="1">Belongs to the cullin family.</text>
</comment>
<keyword evidence="4" id="KW-1185">Reference proteome</keyword>
<evidence type="ECO:0000313" key="4">
    <source>
        <dbReference type="Proteomes" id="UP000826271"/>
    </source>
</evidence>
<dbReference type="Proteomes" id="UP000826271">
    <property type="component" value="Unassembled WGS sequence"/>
</dbReference>
<accession>A0AAV6YD10</accession>
<dbReference type="InterPro" id="IPR001373">
    <property type="entry name" value="Cullin_N"/>
</dbReference>
<evidence type="ECO:0000259" key="2">
    <source>
        <dbReference type="Pfam" id="PF00888"/>
    </source>
</evidence>
<dbReference type="GO" id="GO:0006511">
    <property type="term" value="P:ubiquitin-dependent protein catabolic process"/>
    <property type="evidence" value="ECO:0007669"/>
    <property type="project" value="InterPro"/>
</dbReference>
<dbReference type="EMBL" id="WHWC01000001">
    <property type="protein sequence ID" value="KAG8391640.1"/>
    <property type="molecule type" value="Genomic_DNA"/>
</dbReference>
<gene>
    <name evidence="3" type="ORF">BUALT_Bualt01G0208400</name>
</gene>
<dbReference type="SUPFAM" id="SSF74788">
    <property type="entry name" value="Cullin repeat-like"/>
    <property type="match status" value="1"/>
</dbReference>